<sequence>MGLKCRLLGHQYGDPEIEREREENGDEVVVTIREIQVCQRCEDEHVVSENKEVTSIRDPQDVGLDEAAESEAADPVTATESSAGPETTDNTGTSASSTGTPASGAGVSANSTGAPANGAEMPADNAGSPANGVGGSANDTGTPADDAGTHIAEAEPDDATVSSPAEDANGPEATEASGDTGSESSFNDDDFEPPASPDEDDAVILDDEATERDETQWPEEAGPDPEMAARESAAIENDEPVEADDPAPENVTDDAEFIDADEEELSESSPDRGHGEWPEREDVADENTTWPVQDGEDEGFAAEPSDGVPADVSFGGLTPESNGQAADSDADDEEYITAGDTDGFTRAEQQDELQSDVPDDRIEFYCPNCGHARTAGASSMRAGDICPECKQGYIAERKL</sequence>
<evidence type="ECO:0000313" key="2">
    <source>
        <dbReference type="EMBL" id="QIB73090.1"/>
    </source>
</evidence>
<name>A0A6C0UD70_9EURY</name>
<feature type="region of interest" description="Disordered" evidence="1">
    <location>
        <begin position="45"/>
        <end position="359"/>
    </location>
</feature>
<dbReference type="Pfam" id="PF23373">
    <property type="entry name" value="DUF7093"/>
    <property type="match status" value="2"/>
</dbReference>
<protein>
    <submittedName>
        <fullName evidence="2">Uncharacterized protein</fullName>
    </submittedName>
</protein>
<feature type="compositionally biased region" description="Basic and acidic residues" evidence="1">
    <location>
        <begin position="45"/>
        <end position="60"/>
    </location>
</feature>
<dbReference type="AlphaFoldDB" id="A0A6C0UD70"/>
<evidence type="ECO:0000313" key="3">
    <source>
        <dbReference type="Proteomes" id="UP000465846"/>
    </source>
</evidence>
<reference evidence="2 3" key="1">
    <citation type="submission" date="2020-02" db="EMBL/GenBank/DDBJ databases">
        <title>Whole genome sequence of Halogeometricum borinquense strain wsp4.</title>
        <authorList>
            <person name="Verma D.K."/>
            <person name="Gopal K."/>
            <person name="Prasad E.S."/>
        </authorList>
    </citation>
    <scope>NUCLEOTIDE SEQUENCE [LARGE SCALE GENOMIC DNA]</scope>
    <source>
        <strain evidence="3">wsp4</strain>
    </source>
</reference>
<proteinExistence type="predicted"/>
<organism evidence="2 3">
    <name type="scientific">Halogeometricum borinquense</name>
    <dbReference type="NCBI Taxonomy" id="60847"/>
    <lineage>
        <taxon>Archaea</taxon>
        <taxon>Methanobacteriati</taxon>
        <taxon>Methanobacteriota</taxon>
        <taxon>Stenosarchaea group</taxon>
        <taxon>Halobacteria</taxon>
        <taxon>Halobacteriales</taxon>
        <taxon>Haloferacaceae</taxon>
        <taxon>Halogeometricum</taxon>
    </lineage>
</organism>
<feature type="compositionally biased region" description="Acidic residues" evidence="1">
    <location>
        <begin position="63"/>
        <end position="72"/>
    </location>
</feature>
<feature type="compositionally biased region" description="Basic and acidic residues" evidence="1">
    <location>
        <begin position="269"/>
        <end position="281"/>
    </location>
</feature>
<dbReference type="Proteomes" id="UP000465846">
    <property type="component" value="Chromosome"/>
</dbReference>
<dbReference type="RefSeq" id="WP_163485230.1">
    <property type="nucleotide sequence ID" value="NZ_CP048739.1"/>
</dbReference>
<feature type="compositionally biased region" description="Low complexity" evidence="1">
    <location>
        <begin position="91"/>
        <end position="109"/>
    </location>
</feature>
<accession>A0A6C0UD70</accession>
<feature type="compositionally biased region" description="Acidic residues" evidence="1">
    <location>
        <begin position="236"/>
        <end position="266"/>
    </location>
</feature>
<evidence type="ECO:0000256" key="1">
    <source>
        <dbReference type="SAM" id="MobiDB-lite"/>
    </source>
</evidence>
<gene>
    <name evidence="2" type="ORF">G3I44_01610</name>
</gene>
<feature type="compositionally biased region" description="Polar residues" evidence="1">
    <location>
        <begin position="78"/>
        <end position="90"/>
    </location>
</feature>
<feature type="compositionally biased region" description="Acidic residues" evidence="1">
    <location>
        <begin position="186"/>
        <end position="211"/>
    </location>
</feature>
<dbReference type="InterPro" id="IPR055519">
    <property type="entry name" value="DUF7093"/>
</dbReference>
<dbReference type="EMBL" id="CP048739">
    <property type="protein sequence ID" value="QIB73090.1"/>
    <property type="molecule type" value="Genomic_DNA"/>
</dbReference>
<dbReference type="GeneID" id="44078057"/>